<dbReference type="AlphaFoldDB" id="A0A484AYJ7"/>
<feature type="region of interest" description="Disordered" evidence="1">
    <location>
        <begin position="1"/>
        <end position="42"/>
    </location>
</feature>
<evidence type="ECO:0000313" key="3">
    <source>
        <dbReference type="Proteomes" id="UP000295192"/>
    </source>
</evidence>
<accession>A0A484AYJ7</accession>
<gene>
    <name evidence="2" type="ORF">AWZ03_012144</name>
</gene>
<sequence length="78" mass="8803">MAGRSKRCIHSSQNSALITMQQQQQQQRQQQHRGKQPAAKQCPQICGTVRRRASDVACRRAHIELQLKSRLAAGRSLP</sequence>
<protein>
    <submittedName>
        <fullName evidence="2">Uncharacterized protein</fullName>
    </submittedName>
</protein>
<dbReference type="Proteomes" id="UP000295192">
    <property type="component" value="Unassembled WGS sequence"/>
</dbReference>
<evidence type="ECO:0000256" key="1">
    <source>
        <dbReference type="SAM" id="MobiDB-lite"/>
    </source>
</evidence>
<feature type="compositionally biased region" description="Polar residues" evidence="1">
    <location>
        <begin position="10"/>
        <end position="20"/>
    </location>
</feature>
<comment type="caution">
    <text evidence="2">The sequence shown here is derived from an EMBL/GenBank/DDBJ whole genome shotgun (WGS) entry which is preliminary data.</text>
</comment>
<dbReference type="EMBL" id="LSRL02000353">
    <property type="protein sequence ID" value="TDG41434.1"/>
    <property type="molecule type" value="Genomic_DNA"/>
</dbReference>
<name>A0A484AYJ7_DRONA</name>
<evidence type="ECO:0000313" key="2">
    <source>
        <dbReference type="EMBL" id="TDG41434.1"/>
    </source>
</evidence>
<proteinExistence type="predicted"/>
<organism evidence="2 3">
    <name type="scientific">Drosophila navojoa</name>
    <name type="common">Fruit fly</name>
    <dbReference type="NCBI Taxonomy" id="7232"/>
    <lineage>
        <taxon>Eukaryota</taxon>
        <taxon>Metazoa</taxon>
        <taxon>Ecdysozoa</taxon>
        <taxon>Arthropoda</taxon>
        <taxon>Hexapoda</taxon>
        <taxon>Insecta</taxon>
        <taxon>Pterygota</taxon>
        <taxon>Neoptera</taxon>
        <taxon>Endopterygota</taxon>
        <taxon>Diptera</taxon>
        <taxon>Brachycera</taxon>
        <taxon>Muscomorpha</taxon>
        <taxon>Ephydroidea</taxon>
        <taxon>Drosophilidae</taxon>
        <taxon>Drosophila</taxon>
    </lineage>
</organism>
<reference evidence="2 3" key="1">
    <citation type="journal article" date="2019" name="J. Hered.">
        <title>An Improved Genome Assembly for Drosophila navojoa, the Basal Species in the mojavensis Cluster.</title>
        <authorList>
            <person name="Vanderlinde T."/>
            <person name="Dupim E.G."/>
            <person name="Nazario-Yepiz N.O."/>
            <person name="Carvalho A.B."/>
        </authorList>
    </citation>
    <scope>NUCLEOTIDE SEQUENCE [LARGE SCALE GENOMIC DNA]</scope>
    <source>
        <strain evidence="2">Navoj_Jal97</strain>
        <tissue evidence="2">Whole organism</tissue>
    </source>
</reference>
<keyword evidence="3" id="KW-1185">Reference proteome</keyword>